<feature type="domain" description="GST N-terminal" evidence="1">
    <location>
        <begin position="1"/>
        <end position="82"/>
    </location>
</feature>
<dbReference type="GO" id="GO:0016740">
    <property type="term" value="F:transferase activity"/>
    <property type="evidence" value="ECO:0007669"/>
    <property type="project" value="UniProtKB-KW"/>
</dbReference>
<name>A0A135ZZN3_9ALTE</name>
<sequence>MLTLYGSTTSPYVRRLRIWLANTQHDFVNWKIFEKQDRAKLMAKNPTLKVPMLEDSTADEVQTIFDSRVIYRYLSEKLKHPALTWQQENQLTIIDAANDSLVQMFILAQSGIKADEDLLFFKLQKERVNGVLVYLNELVAEGQFVNWNYPAMSLFSLIDWVEFRSLHNLKGLTDLLAFHEDNAQRIEVTATDPRT</sequence>
<dbReference type="RefSeq" id="WP_068377253.1">
    <property type="nucleotide sequence ID" value="NZ_LSNE01000006.1"/>
</dbReference>
<proteinExistence type="predicted"/>
<dbReference type="Proteomes" id="UP000070299">
    <property type="component" value="Unassembled WGS sequence"/>
</dbReference>
<evidence type="ECO:0000313" key="2">
    <source>
        <dbReference type="EMBL" id="KXI28431.1"/>
    </source>
</evidence>
<evidence type="ECO:0000313" key="3">
    <source>
        <dbReference type="Proteomes" id="UP000070299"/>
    </source>
</evidence>
<evidence type="ECO:0000259" key="1">
    <source>
        <dbReference type="PROSITE" id="PS50404"/>
    </source>
</evidence>
<protein>
    <submittedName>
        <fullName evidence="2">Glutathione S-transferase</fullName>
    </submittedName>
</protein>
<comment type="caution">
    <text evidence="2">The sequence shown here is derived from an EMBL/GenBank/DDBJ whole genome shotgun (WGS) entry which is preliminary data.</text>
</comment>
<organism evidence="2 3">
    <name type="scientific">Paraglaciecola hydrolytica</name>
    <dbReference type="NCBI Taxonomy" id="1799789"/>
    <lineage>
        <taxon>Bacteria</taxon>
        <taxon>Pseudomonadati</taxon>
        <taxon>Pseudomonadota</taxon>
        <taxon>Gammaproteobacteria</taxon>
        <taxon>Alteromonadales</taxon>
        <taxon>Alteromonadaceae</taxon>
        <taxon>Paraglaciecola</taxon>
    </lineage>
</organism>
<dbReference type="Pfam" id="PF13417">
    <property type="entry name" value="GST_N_3"/>
    <property type="match status" value="1"/>
</dbReference>
<reference evidence="3" key="1">
    <citation type="submission" date="2016-02" db="EMBL/GenBank/DDBJ databases">
        <authorList>
            <person name="Schultz-Johansen M."/>
            <person name="Glaring M.A."/>
            <person name="Bech P.K."/>
            <person name="Stougaard P."/>
        </authorList>
    </citation>
    <scope>NUCLEOTIDE SEQUENCE [LARGE SCALE GENOMIC DNA]</scope>
    <source>
        <strain evidence="3">S66</strain>
    </source>
</reference>
<dbReference type="Gene3D" id="3.40.30.10">
    <property type="entry name" value="Glutaredoxin"/>
    <property type="match status" value="1"/>
</dbReference>
<dbReference type="AlphaFoldDB" id="A0A135ZZN3"/>
<accession>A0A135ZZN3</accession>
<dbReference type="EMBL" id="LSNE01000006">
    <property type="protein sequence ID" value="KXI28431.1"/>
    <property type="molecule type" value="Genomic_DNA"/>
</dbReference>
<gene>
    <name evidence="2" type="ORF">AX660_15130</name>
</gene>
<dbReference type="InterPro" id="IPR036249">
    <property type="entry name" value="Thioredoxin-like_sf"/>
</dbReference>
<dbReference type="PROSITE" id="PS50404">
    <property type="entry name" value="GST_NTER"/>
    <property type="match status" value="1"/>
</dbReference>
<dbReference type="SUPFAM" id="SSF52833">
    <property type="entry name" value="Thioredoxin-like"/>
    <property type="match status" value="1"/>
</dbReference>
<dbReference type="Gene3D" id="1.20.1050.10">
    <property type="match status" value="1"/>
</dbReference>
<dbReference type="InterPro" id="IPR004045">
    <property type="entry name" value="Glutathione_S-Trfase_N"/>
</dbReference>
<keyword evidence="3" id="KW-1185">Reference proteome</keyword>
<dbReference type="STRING" id="1799789.AX660_15130"/>
<keyword evidence="2" id="KW-0808">Transferase</keyword>
<dbReference type="OrthoDB" id="8634103at2"/>